<dbReference type="Proteomes" id="UP000594638">
    <property type="component" value="Unassembled WGS sequence"/>
</dbReference>
<gene>
    <name evidence="3" type="ORF">OLEA9_A093974</name>
</gene>
<evidence type="ECO:0000313" key="3">
    <source>
        <dbReference type="EMBL" id="CAA3002702.1"/>
    </source>
</evidence>
<reference evidence="3 4" key="1">
    <citation type="submission" date="2019-12" db="EMBL/GenBank/DDBJ databases">
        <authorList>
            <person name="Alioto T."/>
            <person name="Alioto T."/>
            <person name="Gomez Garrido J."/>
        </authorList>
    </citation>
    <scope>NUCLEOTIDE SEQUENCE [LARGE SCALE GENOMIC DNA]</scope>
</reference>
<organism evidence="3 4">
    <name type="scientific">Olea europaea subsp. europaea</name>
    <dbReference type="NCBI Taxonomy" id="158383"/>
    <lineage>
        <taxon>Eukaryota</taxon>
        <taxon>Viridiplantae</taxon>
        <taxon>Streptophyta</taxon>
        <taxon>Embryophyta</taxon>
        <taxon>Tracheophyta</taxon>
        <taxon>Spermatophyta</taxon>
        <taxon>Magnoliopsida</taxon>
        <taxon>eudicotyledons</taxon>
        <taxon>Gunneridae</taxon>
        <taxon>Pentapetalae</taxon>
        <taxon>asterids</taxon>
        <taxon>lamiids</taxon>
        <taxon>Lamiales</taxon>
        <taxon>Oleaceae</taxon>
        <taxon>Oleeae</taxon>
        <taxon>Olea</taxon>
    </lineage>
</organism>
<dbReference type="OrthoDB" id="547796at2759"/>
<comment type="caution">
    <text evidence="3">The sequence shown here is derived from an EMBL/GenBank/DDBJ whole genome shotgun (WGS) entry which is preliminary data.</text>
</comment>
<dbReference type="AlphaFoldDB" id="A0A8S0TH54"/>
<proteinExistence type="predicted"/>
<dbReference type="InterPro" id="IPR036400">
    <property type="entry name" value="Cyt_B5-like_heme/steroid_sf"/>
</dbReference>
<feature type="region of interest" description="Disordered" evidence="1">
    <location>
        <begin position="51"/>
        <end position="73"/>
    </location>
</feature>
<protein>
    <submittedName>
        <fullName evidence="3">Membrane steroid-binding 2-like</fullName>
    </submittedName>
</protein>
<feature type="compositionally biased region" description="Basic and acidic residues" evidence="1">
    <location>
        <begin position="53"/>
        <end position="63"/>
    </location>
</feature>
<sequence length="122" mass="13610">MMICSLHFDNSSSDSSGHSSIVCRTLFAAIMAPVFRVLIAVYYTLSSLFGSSDDGHPRSRGVEEQMEPLPPPAQLGEITDEVLKQYDGYDPKKPLLMAIKGQIYDVSQSRHTFLIFVNFCVF</sequence>
<accession>A0A8S0TH54</accession>
<dbReference type="SUPFAM" id="SSF55856">
    <property type="entry name" value="Cytochrome b5-like heme/steroid binding domain"/>
    <property type="match status" value="1"/>
</dbReference>
<keyword evidence="2" id="KW-0472">Membrane</keyword>
<evidence type="ECO:0000256" key="2">
    <source>
        <dbReference type="SAM" id="Phobius"/>
    </source>
</evidence>
<dbReference type="EMBL" id="CACTIH010005869">
    <property type="protein sequence ID" value="CAA3002702.1"/>
    <property type="molecule type" value="Genomic_DNA"/>
</dbReference>
<keyword evidence="2" id="KW-1133">Transmembrane helix</keyword>
<keyword evidence="4" id="KW-1185">Reference proteome</keyword>
<evidence type="ECO:0000256" key="1">
    <source>
        <dbReference type="SAM" id="MobiDB-lite"/>
    </source>
</evidence>
<dbReference type="Gene3D" id="3.10.120.10">
    <property type="entry name" value="Cytochrome b5-like heme/steroid binding domain"/>
    <property type="match status" value="1"/>
</dbReference>
<keyword evidence="2" id="KW-0812">Transmembrane</keyword>
<feature type="transmembrane region" description="Helical" evidence="2">
    <location>
        <begin position="21"/>
        <end position="43"/>
    </location>
</feature>
<dbReference type="Gramene" id="OE9A093974T1">
    <property type="protein sequence ID" value="OE9A093974C1"/>
    <property type="gene ID" value="OE9A093974"/>
</dbReference>
<name>A0A8S0TH54_OLEEU</name>
<evidence type="ECO:0000313" key="4">
    <source>
        <dbReference type="Proteomes" id="UP000594638"/>
    </source>
</evidence>